<accession>A0AAU9EF86</accession>
<dbReference type="RefSeq" id="WP_338605635.1">
    <property type="nucleotide sequence ID" value="NZ_AP028679.1"/>
</dbReference>
<dbReference type="InterPro" id="IPR008792">
    <property type="entry name" value="PQQD"/>
</dbReference>
<organism evidence="1 2">
    <name type="scientific">Desulfoferula mesophila</name>
    <dbReference type="NCBI Taxonomy" id="3058419"/>
    <lineage>
        <taxon>Bacteria</taxon>
        <taxon>Pseudomonadati</taxon>
        <taxon>Thermodesulfobacteriota</taxon>
        <taxon>Desulfarculia</taxon>
        <taxon>Desulfarculales</taxon>
        <taxon>Desulfarculaceae</taxon>
        <taxon>Desulfoferula</taxon>
    </lineage>
</organism>
<dbReference type="InterPro" id="IPR041881">
    <property type="entry name" value="PqqD_sf"/>
</dbReference>
<sequence length="92" mass="10681">MSESDPIYRKNEEFIWSELDGEAVLLNIKNGDYFSLNDTGLSFWEKVDGARPLSKILEMMFEEYDVQLTVLKQDIGDLAQEMSRKGLLETRE</sequence>
<dbReference type="KEGG" id="dmp:FAK_09700"/>
<protein>
    <recommendedName>
        <fullName evidence="3">PqqD family protein</fullName>
    </recommendedName>
</protein>
<dbReference type="EMBL" id="AP028679">
    <property type="protein sequence ID" value="BEQ13904.1"/>
    <property type="molecule type" value="Genomic_DNA"/>
</dbReference>
<name>A0AAU9EF86_9BACT</name>
<dbReference type="Pfam" id="PF05402">
    <property type="entry name" value="PqqD"/>
    <property type="match status" value="1"/>
</dbReference>
<dbReference type="AlphaFoldDB" id="A0AAU9EF86"/>
<evidence type="ECO:0000313" key="1">
    <source>
        <dbReference type="EMBL" id="BEQ13904.1"/>
    </source>
</evidence>
<dbReference type="Gene3D" id="1.10.10.1150">
    <property type="entry name" value="Coenzyme PQQ synthesis protein D (PqqD)"/>
    <property type="match status" value="1"/>
</dbReference>
<evidence type="ECO:0008006" key="3">
    <source>
        <dbReference type="Google" id="ProtNLM"/>
    </source>
</evidence>
<gene>
    <name evidence="1" type="ORF">FAK_09700</name>
</gene>
<reference evidence="2" key="1">
    <citation type="journal article" date="2023" name="Arch. Microbiol.">
        <title>Desulfoferula mesophilus gen. nov. sp. nov., a mesophilic sulfate-reducing bacterium isolated from a brackish lake sediment.</title>
        <authorList>
            <person name="Watanabe T."/>
            <person name="Yabe T."/>
            <person name="Tsuji J.M."/>
            <person name="Fukui M."/>
        </authorList>
    </citation>
    <scope>NUCLEOTIDE SEQUENCE [LARGE SCALE GENOMIC DNA]</scope>
    <source>
        <strain evidence="2">12FAK</strain>
    </source>
</reference>
<proteinExistence type="predicted"/>
<dbReference type="Proteomes" id="UP001366166">
    <property type="component" value="Chromosome"/>
</dbReference>
<evidence type="ECO:0000313" key="2">
    <source>
        <dbReference type="Proteomes" id="UP001366166"/>
    </source>
</evidence>
<keyword evidence="2" id="KW-1185">Reference proteome</keyword>